<evidence type="ECO:0008006" key="4">
    <source>
        <dbReference type="Google" id="ProtNLM"/>
    </source>
</evidence>
<dbReference type="Proteomes" id="UP000307999">
    <property type="component" value="Unassembled WGS sequence"/>
</dbReference>
<gene>
    <name evidence="2" type="ORF">E8M12_07900</name>
</gene>
<organism evidence="2 3">
    <name type="scientific">Thalassotalea mangrovi</name>
    <dbReference type="NCBI Taxonomy" id="2572245"/>
    <lineage>
        <taxon>Bacteria</taxon>
        <taxon>Pseudomonadati</taxon>
        <taxon>Pseudomonadota</taxon>
        <taxon>Gammaproteobacteria</taxon>
        <taxon>Alteromonadales</taxon>
        <taxon>Colwelliaceae</taxon>
        <taxon>Thalassotalea</taxon>
    </lineage>
</organism>
<accession>A0A4U1B5V7</accession>
<reference evidence="2 3" key="1">
    <citation type="submission" date="2019-04" db="EMBL/GenBank/DDBJ databases">
        <title>Thalassotalea guangxiensis sp. nov., isolated from sediment of the coastal wetland.</title>
        <authorList>
            <person name="Zheng S."/>
            <person name="Zhang D."/>
        </authorList>
    </citation>
    <scope>NUCLEOTIDE SEQUENCE [LARGE SCALE GENOMIC DNA]</scope>
    <source>
        <strain evidence="2 3">ZS-4</strain>
    </source>
</reference>
<sequence>MSKLLSKLFLLSLFTTFSVPAEQIYGVAGTHLELKNSYGRVNAFSGLAGYKLGHRNFTLTPQFRYIKGNKTTVKSGRAEAEFDDAAIFGFKAQYTFDLGLYVFSTPSYGVVNYFDGYWVSREWREEGAGINLGFGYEFYDLISTEIYYDEFSEFKALNAGISIQF</sequence>
<feature type="signal peptide" evidence="1">
    <location>
        <begin position="1"/>
        <end position="21"/>
    </location>
</feature>
<protein>
    <recommendedName>
        <fullName evidence="4">Porin family protein</fullName>
    </recommendedName>
</protein>
<feature type="chain" id="PRO_5020264002" description="Porin family protein" evidence="1">
    <location>
        <begin position="22"/>
        <end position="165"/>
    </location>
</feature>
<evidence type="ECO:0000256" key="1">
    <source>
        <dbReference type="SAM" id="SignalP"/>
    </source>
</evidence>
<keyword evidence="1" id="KW-0732">Signal</keyword>
<name>A0A4U1B5V7_9GAMM</name>
<evidence type="ECO:0000313" key="2">
    <source>
        <dbReference type="EMBL" id="TKB45518.1"/>
    </source>
</evidence>
<dbReference type="EMBL" id="SWDB01000018">
    <property type="protein sequence ID" value="TKB45518.1"/>
    <property type="molecule type" value="Genomic_DNA"/>
</dbReference>
<keyword evidence="3" id="KW-1185">Reference proteome</keyword>
<evidence type="ECO:0000313" key="3">
    <source>
        <dbReference type="Proteomes" id="UP000307999"/>
    </source>
</evidence>
<dbReference type="RefSeq" id="WP_136735547.1">
    <property type="nucleotide sequence ID" value="NZ_SWDB01000018.1"/>
</dbReference>
<dbReference type="AlphaFoldDB" id="A0A4U1B5V7"/>
<proteinExistence type="predicted"/>
<comment type="caution">
    <text evidence="2">The sequence shown here is derived from an EMBL/GenBank/DDBJ whole genome shotgun (WGS) entry which is preliminary data.</text>
</comment>